<dbReference type="PRINTS" id="PR00419">
    <property type="entry name" value="ADXRDTASE"/>
</dbReference>
<dbReference type="InterPro" id="IPR055178">
    <property type="entry name" value="RsdA/BaiN/AoA(So)-like_dom"/>
</dbReference>
<proteinExistence type="predicted"/>
<dbReference type="Pfam" id="PF03486">
    <property type="entry name" value="HI0933_like"/>
    <property type="match status" value="1"/>
</dbReference>
<keyword evidence="3" id="KW-0274">FAD</keyword>
<dbReference type="SUPFAM" id="SSF160996">
    <property type="entry name" value="HI0933 insert domain-like"/>
    <property type="match status" value="1"/>
</dbReference>
<gene>
    <name evidence="6" type="ORF">PH603_09815</name>
</gene>
<dbReference type="PANTHER" id="PTHR42887">
    <property type="entry name" value="OS12G0638800 PROTEIN"/>
    <property type="match status" value="1"/>
</dbReference>
<dbReference type="EMBL" id="CP116805">
    <property type="protein sequence ID" value="WCL52835.1"/>
    <property type="molecule type" value="Genomic_DNA"/>
</dbReference>
<accession>A0AAE9XRW2</accession>
<sequence length="418" mass="44232">MANQTVADQMVAEARSGKRVAVVGAGPAGLMAAEMLASAGHLVTIYDAKPSAGRKFLMAGKSGLNITHSEPYESFTTRFAEAGDWLKPALDAFTPSDLIAWCNGLGVETFVGSSGRVFPIVMKGAPLLRVWLAQLRDLGVDFQFRHAFTGWSGDGRLIFSTPHGDRQVSAAATVLAMGGASWPRLGSDGAWAKLLPDAVAPFRPANCGFTVDWDPGFIARFAGEPVKPVRLGVGDTSVRGEFVVSERGIEGSAIYAVSAALRDAIERNPATPLLLDLAPDRSEDALRQALGRRSSKKSLSSFLQGSLGLSPVKLGLLKMLTSKDTMQDAVQLARLIKALPLHVTGTRPIAEAISVAGGIRRDALDENYMLMVRPGVFAAGEMLDWEAPTGGYLLTASMATGRAAGSGAVRWLSQPPSR</sequence>
<evidence type="ECO:0000256" key="3">
    <source>
        <dbReference type="ARBA" id="ARBA00022827"/>
    </source>
</evidence>
<dbReference type="AlphaFoldDB" id="A0AAE9XRW2"/>
<dbReference type="Proteomes" id="UP001217500">
    <property type="component" value="Chromosome"/>
</dbReference>
<evidence type="ECO:0000256" key="2">
    <source>
        <dbReference type="ARBA" id="ARBA00022630"/>
    </source>
</evidence>
<reference evidence="6" key="1">
    <citation type="submission" date="2023-01" db="EMBL/GenBank/DDBJ databases">
        <title>The genome sequence of Kordiimonadaceae bacterium 6D33.</title>
        <authorList>
            <person name="Liu Y."/>
        </authorList>
    </citation>
    <scope>NUCLEOTIDE SEQUENCE</scope>
    <source>
        <strain evidence="6">6D33</strain>
    </source>
</reference>
<dbReference type="PANTHER" id="PTHR42887:SF1">
    <property type="entry name" value="BLR3961 PROTEIN"/>
    <property type="match status" value="1"/>
</dbReference>
<evidence type="ECO:0000313" key="6">
    <source>
        <dbReference type="EMBL" id="WCL52835.1"/>
    </source>
</evidence>
<protein>
    <submittedName>
        <fullName evidence="6">TIGR03862 family flavoprotein</fullName>
    </submittedName>
</protein>
<dbReference type="RefSeq" id="WP_289502276.1">
    <property type="nucleotide sequence ID" value="NZ_CP116805.1"/>
</dbReference>
<dbReference type="Pfam" id="PF22780">
    <property type="entry name" value="HI0933_like_1st"/>
    <property type="match status" value="1"/>
</dbReference>
<feature type="domain" description="RsdA/BaiN/AoA(So)-like Rossmann fold-like" evidence="4">
    <location>
        <begin position="19"/>
        <end position="406"/>
    </location>
</feature>
<dbReference type="InterPro" id="IPR022460">
    <property type="entry name" value="Flavoprotein_PP4765"/>
</dbReference>
<dbReference type="NCBIfam" id="TIGR00275">
    <property type="entry name" value="aminoacetone oxidase family FAD-binding enzyme"/>
    <property type="match status" value="1"/>
</dbReference>
<dbReference type="SUPFAM" id="SSF51905">
    <property type="entry name" value="FAD/NAD(P)-binding domain"/>
    <property type="match status" value="1"/>
</dbReference>
<name>A0AAE9XRW2_9PROT</name>
<dbReference type="Gene3D" id="2.40.30.10">
    <property type="entry name" value="Translation factors"/>
    <property type="match status" value="1"/>
</dbReference>
<dbReference type="NCBIfam" id="TIGR03862">
    <property type="entry name" value="flavo_PP4765"/>
    <property type="match status" value="1"/>
</dbReference>
<dbReference type="InterPro" id="IPR036188">
    <property type="entry name" value="FAD/NAD-bd_sf"/>
</dbReference>
<keyword evidence="7" id="KW-1185">Reference proteome</keyword>
<evidence type="ECO:0000256" key="1">
    <source>
        <dbReference type="ARBA" id="ARBA00001974"/>
    </source>
</evidence>
<dbReference type="Gene3D" id="3.50.50.60">
    <property type="entry name" value="FAD/NAD(P)-binding domain"/>
    <property type="match status" value="1"/>
</dbReference>
<feature type="domain" description="RsdA/BaiN/AoA(So)-like insert" evidence="5">
    <location>
        <begin position="203"/>
        <end position="354"/>
    </location>
</feature>
<evidence type="ECO:0000313" key="7">
    <source>
        <dbReference type="Proteomes" id="UP001217500"/>
    </source>
</evidence>
<dbReference type="KEGG" id="gso:PH603_09815"/>
<evidence type="ECO:0000259" key="4">
    <source>
        <dbReference type="Pfam" id="PF03486"/>
    </source>
</evidence>
<dbReference type="InterPro" id="IPR004792">
    <property type="entry name" value="BaiN-like"/>
</dbReference>
<comment type="cofactor">
    <cofactor evidence="1">
        <name>FAD</name>
        <dbReference type="ChEBI" id="CHEBI:57692"/>
    </cofactor>
</comment>
<dbReference type="Gene3D" id="1.10.8.260">
    <property type="entry name" value="HI0933 insert domain-like"/>
    <property type="match status" value="1"/>
</dbReference>
<dbReference type="InterPro" id="IPR023166">
    <property type="entry name" value="BaiN-like_dom_sf"/>
</dbReference>
<keyword evidence="2" id="KW-0285">Flavoprotein</keyword>
<evidence type="ECO:0000259" key="5">
    <source>
        <dbReference type="Pfam" id="PF22780"/>
    </source>
</evidence>
<organism evidence="6 7">
    <name type="scientific">Gimibacter soli</name>
    <dbReference type="NCBI Taxonomy" id="3024400"/>
    <lineage>
        <taxon>Bacteria</taxon>
        <taxon>Pseudomonadati</taxon>
        <taxon>Pseudomonadota</taxon>
        <taxon>Alphaproteobacteria</taxon>
        <taxon>Kordiimonadales</taxon>
        <taxon>Temperatibacteraceae</taxon>
        <taxon>Gimibacter</taxon>
    </lineage>
</organism>
<dbReference type="InterPro" id="IPR057661">
    <property type="entry name" value="RsdA/BaiN/AoA(So)_Rossmann"/>
</dbReference>